<dbReference type="OrthoDB" id="1425703at2"/>
<proteinExistence type="predicted"/>
<gene>
    <name evidence="1" type="ORF">CSQ87_00590</name>
</gene>
<dbReference type="PANTHER" id="PTHR41260">
    <property type="entry name" value="PROTEIN ECSC"/>
    <property type="match status" value="1"/>
</dbReference>
<dbReference type="AlphaFoldDB" id="A0A2M9HGY4"/>
<dbReference type="Proteomes" id="UP000231451">
    <property type="component" value="Unassembled WGS sequence"/>
</dbReference>
<dbReference type="EMBL" id="PEBK01000001">
    <property type="protein sequence ID" value="PJM76076.1"/>
    <property type="molecule type" value="Genomic_DNA"/>
</dbReference>
<name>A0A2M9HGY4_9BIFI</name>
<organism evidence="1 2">
    <name type="scientific">Bifidobacterium simiarum</name>
    <dbReference type="NCBI Taxonomy" id="2045441"/>
    <lineage>
        <taxon>Bacteria</taxon>
        <taxon>Bacillati</taxon>
        <taxon>Actinomycetota</taxon>
        <taxon>Actinomycetes</taxon>
        <taxon>Bifidobacteriales</taxon>
        <taxon>Bifidobacteriaceae</taxon>
        <taxon>Bifidobacterium</taxon>
    </lineage>
</organism>
<comment type="caution">
    <text evidence="1">The sequence shown here is derived from an EMBL/GenBank/DDBJ whole genome shotgun (WGS) entry which is preliminary data.</text>
</comment>
<evidence type="ECO:0000313" key="1">
    <source>
        <dbReference type="EMBL" id="PJM76076.1"/>
    </source>
</evidence>
<dbReference type="RefSeq" id="WP_100511910.1">
    <property type="nucleotide sequence ID" value="NZ_PEBK01000001.1"/>
</dbReference>
<protein>
    <submittedName>
        <fullName evidence="1">EcsC family protein</fullName>
    </submittedName>
</protein>
<keyword evidence="2" id="KW-1185">Reference proteome</keyword>
<dbReference type="Pfam" id="PF12787">
    <property type="entry name" value="EcsC"/>
    <property type="match status" value="1"/>
</dbReference>
<dbReference type="InterPro" id="IPR024787">
    <property type="entry name" value="EcsC"/>
</dbReference>
<evidence type="ECO:0000313" key="2">
    <source>
        <dbReference type="Proteomes" id="UP000231451"/>
    </source>
</evidence>
<dbReference type="PANTHER" id="PTHR41260:SF1">
    <property type="entry name" value="PROTEIN ECSC"/>
    <property type="match status" value="1"/>
</dbReference>
<reference evidence="1 2" key="1">
    <citation type="submission" date="2017-10" db="EMBL/GenBank/DDBJ databases">
        <title>Draft genome sequences of strains TRE 1, TRE 9, TRE H and TRI 7, isolated from tamarins, belonging to four potential novel Bifidobacterium species.</title>
        <authorList>
            <person name="Mattarelli P."/>
            <person name="Modesto M."/>
            <person name="Puglisi E."/>
            <person name="Morelli L."/>
            <person name="Spezio C."/>
            <person name="Bonetti A."/>
            <person name="Sandri C."/>
        </authorList>
    </citation>
    <scope>NUCLEOTIDE SEQUENCE [LARGE SCALE GENOMIC DNA]</scope>
    <source>
        <strain evidence="2">TRI7</strain>
    </source>
</reference>
<accession>A0A2M9HGY4</accession>
<sequence>MSVIDNVGNAAKNVADGVGKAASGAAASAANTANKVKETVQNIGSTVLTQEQMSEILDKCYDAALNGIPKVSKSSDDMAQEYLDRYGSPEKAAKRFIANQIAKCSTSGFVTGFGGLLTLPVSIPANISSVIYVQMRMVAALAYMGGYDTHEDEVQTLAYLCLVGTSVTDTVKKTGIEVANKVTMGMLKKLPGSVLTSINKKVGFRMLTKFGTTGTVNLVKVVPVAGALVGAGMDFAGTKVIADRAYNAFILKQID</sequence>